<feature type="binding site" description="axial binding residue" evidence="6">
    <location>
        <position position="477"/>
    </location>
    <ligand>
        <name>heme</name>
        <dbReference type="ChEBI" id="CHEBI:30413"/>
    </ligand>
    <ligandPart>
        <name>Fe</name>
        <dbReference type="ChEBI" id="CHEBI:18248"/>
    </ligandPart>
</feature>
<gene>
    <name evidence="9" type="ORF">QBC38DRAFT_112828</name>
</gene>
<evidence type="ECO:0000256" key="2">
    <source>
        <dbReference type="ARBA" id="ARBA00010617"/>
    </source>
</evidence>
<evidence type="ECO:0000256" key="6">
    <source>
        <dbReference type="PIRSR" id="PIRSR602401-1"/>
    </source>
</evidence>
<dbReference type="PRINTS" id="PR00385">
    <property type="entry name" value="P450"/>
</dbReference>
<dbReference type="AlphaFoldDB" id="A0AAN7BFA7"/>
<comment type="caution">
    <text evidence="9">The sequence shown here is derived from an EMBL/GenBank/DDBJ whole genome shotgun (WGS) entry which is preliminary data.</text>
</comment>
<dbReference type="InterPro" id="IPR001128">
    <property type="entry name" value="Cyt_P450"/>
</dbReference>
<evidence type="ECO:0000313" key="10">
    <source>
        <dbReference type="Proteomes" id="UP001301958"/>
    </source>
</evidence>
<evidence type="ECO:0000256" key="4">
    <source>
        <dbReference type="ARBA" id="ARBA00022723"/>
    </source>
</evidence>
<name>A0AAN7BFA7_9PEZI</name>
<comment type="cofactor">
    <cofactor evidence="1 6">
        <name>heme</name>
        <dbReference type="ChEBI" id="CHEBI:30413"/>
    </cofactor>
</comment>
<keyword evidence="5 6" id="KW-0408">Iron</keyword>
<dbReference type="InterPro" id="IPR050121">
    <property type="entry name" value="Cytochrome_P450_monoxygenase"/>
</dbReference>
<dbReference type="PANTHER" id="PTHR24305:SF232">
    <property type="entry name" value="P450, PUTATIVE (EUROFUNG)-RELATED"/>
    <property type="match status" value="1"/>
</dbReference>
<dbReference type="GO" id="GO:0005506">
    <property type="term" value="F:iron ion binding"/>
    <property type="evidence" value="ECO:0007669"/>
    <property type="project" value="InterPro"/>
</dbReference>
<feature type="transmembrane region" description="Helical" evidence="8">
    <location>
        <begin position="319"/>
        <end position="342"/>
    </location>
</feature>
<organism evidence="9 10">
    <name type="scientific">Podospora fimiseda</name>
    <dbReference type="NCBI Taxonomy" id="252190"/>
    <lineage>
        <taxon>Eukaryota</taxon>
        <taxon>Fungi</taxon>
        <taxon>Dikarya</taxon>
        <taxon>Ascomycota</taxon>
        <taxon>Pezizomycotina</taxon>
        <taxon>Sordariomycetes</taxon>
        <taxon>Sordariomycetidae</taxon>
        <taxon>Sordariales</taxon>
        <taxon>Podosporaceae</taxon>
        <taxon>Podospora</taxon>
    </lineage>
</organism>
<evidence type="ECO:0000256" key="5">
    <source>
        <dbReference type="ARBA" id="ARBA00023004"/>
    </source>
</evidence>
<reference evidence="9" key="2">
    <citation type="submission" date="2023-05" db="EMBL/GenBank/DDBJ databases">
        <authorList>
            <consortium name="Lawrence Berkeley National Laboratory"/>
            <person name="Steindorff A."/>
            <person name="Hensen N."/>
            <person name="Bonometti L."/>
            <person name="Westerberg I."/>
            <person name="Brannstrom I.O."/>
            <person name="Guillou S."/>
            <person name="Cros-Aarteil S."/>
            <person name="Calhoun S."/>
            <person name="Haridas S."/>
            <person name="Kuo A."/>
            <person name="Mondo S."/>
            <person name="Pangilinan J."/>
            <person name="Riley R."/>
            <person name="Labutti K."/>
            <person name="Andreopoulos B."/>
            <person name="Lipzen A."/>
            <person name="Chen C."/>
            <person name="Yanf M."/>
            <person name="Daum C."/>
            <person name="Ng V."/>
            <person name="Clum A."/>
            <person name="Ohm R."/>
            <person name="Martin F."/>
            <person name="Silar P."/>
            <person name="Natvig D."/>
            <person name="Lalanne C."/>
            <person name="Gautier V."/>
            <person name="Ament-Velasquez S.L."/>
            <person name="Kruys A."/>
            <person name="Hutchinson M.I."/>
            <person name="Powell A.J."/>
            <person name="Barry K."/>
            <person name="Miller A.N."/>
            <person name="Grigoriev I.V."/>
            <person name="Debuchy R."/>
            <person name="Gladieux P."/>
            <person name="Thoren M.H."/>
            <person name="Johannesson H."/>
        </authorList>
    </citation>
    <scope>NUCLEOTIDE SEQUENCE</scope>
    <source>
        <strain evidence="9">CBS 990.96</strain>
    </source>
</reference>
<dbReference type="Pfam" id="PF00067">
    <property type="entry name" value="p450"/>
    <property type="match status" value="1"/>
</dbReference>
<keyword evidence="8" id="KW-1133">Transmembrane helix</keyword>
<keyword evidence="3 6" id="KW-0349">Heme</keyword>
<dbReference type="InterPro" id="IPR017972">
    <property type="entry name" value="Cyt_P450_CS"/>
</dbReference>
<dbReference type="Gene3D" id="1.10.630.10">
    <property type="entry name" value="Cytochrome P450"/>
    <property type="match status" value="1"/>
</dbReference>
<dbReference type="InterPro" id="IPR002401">
    <property type="entry name" value="Cyt_P450_E_grp-I"/>
</dbReference>
<dbReference type="InterPro" id="IPR036396">
    <property type="entry name" value="Cyt_P450_sf"/>
</dbReference>
<keyword evidence="7" id="KW-0560">Oxidoreductase</keyword>
<reference evidence="9" key="1">
    <citation type="journal article" date="2023" name="Mol. Phylogenet. Evol.">
        <title>Genome-scale phylogeny and comparative genomics of the fungal order Sordariales.</title>
        <authorList>
            <person name="Hensen N."/>
            <person name="Bonometti L."/>
            <person name="Westerberg I."/>
            <person name="Brannstrom I.O."/>
            <person name="Guillou S."/>
            <person name="Cros-Aarteil S."/>
            <person name="Calhoun S."/>
            <person name="Haridas S."/>
            <person name="Kuo A."/>
            <person name="Mondo S."/>
            <person name="Pangilinan J."/>
            <person name="Riley R."/>
            <person name="LaButti K."/>
            <person name="Andreopoulos B."/>
            <person name="Lipzen A."/>
            <person name="Chen C."/>
            <person name="Yan M."/>
            <person name="Daum C."/>
            <person name="Ng V."/>
            <person name="Clum A."/>
            <person name="Steindorff A."/>
            <person name="Ohm R.A."/>
            <person name="Martin F."/>
            <person name="Silar P."/>
            <person name="Natvig D.O."/>
            <person name="Lalanne C."/>
            <person name="Gautier V."/>
            <person name="Ament-Velasquez S.L."/>
            <person name="Kruys A."/>
            <person name="Hutchinson M.I."/>
            <person name="Powell A.J."/>
            <person name="Barry K."/>
            <person name="Miller A.N."/>
            <person name="Grigoriev I.V."/>
            <person name="Debuchy R."/>
            <person name="Gladieux P."/>
            <person name="Hiltunen Thoren M."/>
            <person name="Johannesson H."/>
        </authorList>
    </citation>
    <scope>NUCLEOTIDE SEQUENCE</scope>
    <source>
        <strain evidence="9">CBS 990.96</strain>
    </source>
</reference>
<evidence type="ECO:0000256" key="3">
    <source>
        <dbReference type="ARBA" id="ARBA00022617"/>
    </source>
</evidence>
<evidence type="ECO:0000256" key="1">
    <source>
        <dbReference type="ARBA" id="ARBA00001971"/>
    </source>
</evidence>
<evidence type="ECO:0000313" key="9">
    <source>
        <dbReference type="EMBL" id="KAK4221814.1"/>
    </source>
</evidence>
<accession>A0AAN7BFA7</accession>
<dbReference type="PANTHER" id="PTHR24305">
    <property type="entry name" value="CYTOCHROME P450"/>
    <property type="match status" value="1"/>
</dbReference>
<dbReference type="SUPFAM" id="SSF48264">
    <property type="entry name" value="Cytochrome P450"/>
    <property type="match status" value="1"/>
</dbReference>
<comment type="similarity">
    <text evidence="2 7">Belongs to the cytochrome P450 family.</text>
</comment>
<dbReference type="CDD" id="cd11060">
    <property type="entry name" value="CYP57A1-like"/>
    <property type="match status" value="1"/>
</dbReference>
<dbReference type="EMBL" id="MU865513">
    <property type="protein sequence ID" value="KAK4221814.1"/>
    <property type="molecule type" value="Genomic_DNA"/>
</dbReference>
<dbReference type="GO" id="GO:0020037">
    <property type="term" value="F:heme binding"/>
    <property type="evidence" value="ECO:0007669"/>
    <property type="project" value="InterPro"/>
</dbReference>
<protein>
    <submittedName>
        <fullName evidence="9">Pisatin demethylase</fullName>
    </submittedName>
</protein>
<evidence type="ECO:0000256" key="7">
    <source>
        <dbReference type="RuleBase" id="RU000461"/>
    </source>
</evidence>
<keyword evidence="8" id="KW-0812">Transmembrane</keyword>
<keyword evidence="4 6" id="KW-0479">Metal-binding</keyword>
<feature type="transmembrane region" description="Helical" evidence="8">
    <location>
        <begin position="27"/>
        <end position="49"/>
    </location>
</feature>
<dbReference type="GO" id="GO:0004497">
    <property type="term" value="F:monooxygenase activity"/>
    <property type="evidence" value="ECO:0007669"/>
    <property type="project" value="UniProtKB-KW"/>
</dbReference>
<keyword evidence="8" id="KW-0472">Membrane</keyword>
<dbReference type="PROSITE" id="PS00086">
    <property type="entry name" value="CYTOCHROME_P450"/>
    <property type="match status" value="1"/>
</dbReference>
<evidence type="ECO:0000256" key="8">
    <source>
        <dbReference type="SAM" id="Phobius"/>
    </source>
</evidence>
<dbReference type="GO" id="GO:0016705">
    <property type="term" value="F:oxidoreductase activity, acting on paired donors, with incorporation or reduction of molecular oxygen"/>
    <property type="evidence" value="ECO:0007669"/>
    <property type="project" value="InterPro"/>
</dbReference>
<dbReference type="Proteomes" id="UP001301958">
    <property type="component" value="Unassembled WGS sequence"/>
</dbReference>
<keyword evidence="7" id="KW-0503">Monooxygenase</keyword>
<keyword evidence="10" id="KW-1185">Reference proteome</keyword>
<dbReference type="PRINTS" id="PR00463">
    <property type="entry name" value="EP450I"/>
</dbReference>
<proteinExistence type="inferred from homology"/>
<sequence length="530" mass="61101">MISVTRLTNNTWSHIQHGLDRESLPKITTTAILAPLGTLLVWFTISWFLNPLRKYPGPFLAGFTNLWRFTHCFIFAHDYADTIKKLHDKYGPVLRIGPNTLDLDYPELLKTIYTTDGKWLKTEMYDNNSTIMDGQQVWTIFSTRDQVYHARIKRPVVKYFTLGSVLAIEPHMNIEIADFIKHLDNRFVSANKNFNLVDWINYFAWDQASSLTFSKRYGYMDAGHDFDSTLLIAEKTFHYFQAVSQIPWLDSFLDKNPLIRIGPPNLQNAFRIAAEALAARVSGQDENYDPSQPDYMQHFIESKETHPELVDDKIIMTYLIVNILAAADTTGITLQAIFYYLMKHPSAQKRCEEEIRSQGWDKDSVVTYAQARHLYYLEAVIKESQRMHPVLGMCLERYVPKDGIGLVLPDGSVVPPGTAVGMNPFVVGKNKSVFGEDADEFKPERWLRGEEGEEGYKMRTQRMSAADLGFGGGSRICLGRHLALVEVYKVVATLINRYDMELVEPEKEWKVEKCFFMRPRNLESRFRIRE</sequence>